<dbReference type="PANTHER" id="PTHR11373:SF32">
    <property type="entry name" value="DEOXYGUANOSINETRIPHOSPHATE TRIPHOSPHOHYDROLASE"/>
    <property type="match status" value="1"/>
</dbReference>
<dbReference type="Gene3D" id="1.10.3550.10">
    <property type="entry name" value="eoxyguanosinetriphosphate triphosphohydrolase domain-like"/>
    <property type="match status" value="1"/>
</dbReference>
<dbReference type="GO" id="GO:0008832">
    <property type="term" value="F:dGTPase activity"/>
    <property type="evidence" value="ECO:0007669"/>
    <property type="project" value="UniProtKB-EC"/>
</dbReference>
<dbReference type="eggNOG" id="COG0232">
    <property type="taxonomic scope" value="Bacteria"/>
</dbReference>
<dbReference type="STRING" id="649349.Lbys_2901"/>
<dbReference type="GO" id="GO:0006203">
    <property type="term" value="P:dGTP catabolic process"/>
    <property type="evidence" value="ECO:0007669"/>
    <property type="project" value="TreeGrafter"/>
</dbReference>
<accession>E4RSJ3</accession>
<dbReference type="InterPro" id="IPR050135">
    <property type="entry name" value="dGTPase-like"/>
</dbReference>
<name>E4RSJ3_LEAB4</name>
<dbReference type="SMART" id="SM00471">
    <property type="entry name" value="HDc"/>
    <property type="match status" value="1"/>
</dbReference>
<dbReference type="InterPro" id="IPR006674">
    <property type="entry name" value="HD_domain"/>
</dbReference>
<proteinExistence type="predicted"/>
<dbReference type="EMBL" id="CP002305">
    <property type="protein sequence ID" value="ADQ18563.1"/>
    <property type="molecule type" value="Genomic_DNA"/>
</dbReference>
<dbReference type="KEGG" id="lby:Lbys_2901"/>
<dbReference type="Pfam" id="PF13286">
    <property type="entry name" value="HD_assoc"/>
    <property type="match status" value="1"/>
</dbReference>
<evidence type="ECO:0000313" key="4">
    <source>
        <dbReference type="Proteomes" id="UP000007435"/>
    </source>
</evidence>
<dbReference type="HOGENOM" id="CLU_028163_2_0_10"/>
<dbReference type="InterPro" id="IPR023293">
    <property type="entry name" value="dGTP_triP_hydro_central_sf"/>
</dbReference>
<reference key="1">
    <citation type="submission" date="2010-11" db="EMBL/GenBank/DDBJ databases">
        <title>The complete genome of Leadbetterella byssophila DSM 17132.</title>
        <authorList>
            <consortium name="US DOE Joint Genome Institute (JGI-PGF)"/>
            <person name="Lucas S."/>
            <person name="Copeland A."/>
            <person name="Lapidus A."/>
            <person name="Glavina del Rio T."/>
            <person name="Dalin E."/>
            <person name="Tice H."/>
            <person name="Bruce D."/>
            <person name="Goodwin L."/>
            <person name="Pitluck S."/>
            <person name="Kyrpides N."/>
            <person name="Mavromatis K."/>
            <person name="Ivanova N."/>
            <person name="Teshima H."/>
            <person name="Brettin T."/>
            <person name="Detter J.C."/>
            <person name="Han C."/>
            <person name="Tapia R."/>
            <person name="Land M."/>
            <person name="Hauser L."/>
            <person name="Markowitz V."/>
            <person name="Cheng J.-F."/>
            <person name="Hugenholtz P."/>
            <person name="Woyke T."/>
            <person name="Wu D."/>
            <person name="Tindall B."/>
            <person name="Pomrenke H.G."/>
            <person name="Brambilla E."/>
            <person name="Klenk H.-P."/>
            <person name="Eisen J.A."/>
        </authorList>
    </citation>
    <scope>NUCLEOTIDE SEQUENCE [LARGE SCALE GENOMIC DNA]</scope>
    <source>
        <strain>DSM 17132</strain>
    </source>
</reference>
<feature type="domain" description="HD" evidence="2">
    <location>
        <begin position="61"/>
        <end position="248"/>
    </location>
</feature>
<dbReference type="InterPro" id="IPR003607">
    <property type="entry name" value="HD/PDEase_dom"/>
</dbReference>
<dbReference type="PROSITE" id="PS51831">
    <property type="entry name" value="HD"/>
    <property type="match status" value="1"/>
</dbReference>
<keyword evidence="4" id="KW-1185">Reference proteome</keyword>
<dbReference type="Gene3D" id="1.10.3410.10">
    <property type="entry name" value="putative deoxyguanosinetriphosphate triphosphohydrolase like domain"/>
    <property type="match status" value="1"/>
</dbReference>
<dbReference type="RefSeq" id="WP_013409595.1">
    <property type="nucleotide sequence ID" value="NC_014655.1"/>
</dbReference>
<dbReference type="AlphaFoldDB" id="E4RSJ3"/>
<dbReference type="InterPro" id="IPR026875">
    <property type="entry name" value="PHydrolase_assoc_dom"/>
</dbReference>
<sequence length="433" mass="49225">MIWETLYSAKRLGSSGNTPLGIGRGAYIRDYDRVIFSSPFRKLQNKTQVFPLPGHFFVHNRLTHSLEVASVGRTLGKLAGEKLAEKHTFSEEAEEFYRFELSDVIQTACLAHDIGNPPFGHFGEEAIRGFFADFFSKWGTFDLSPVQVKDFTQFEGNANAFRILTSLFIASGLKLTYTTLASIVKYPVDSLNGFQKGDLALKKSGFMDSEKAYFEEVAGSLNIPQKGKGYARHPFVYLVEAADDICYRIIDLEDAYKLKVVSFEEVATLLRPLLKGSSFEEYFDKQWGKIEDEEQKLSLFRALLINYLTQECVKAFIDHEKEILEGNLNKSLIDLLDSSLQEPLKALNKFSVDRIYNHPSVIEKELSGHHVLYGLLEDFCEALVTQNSERSKKILRLLPVKLSHSVYADLQKIVDYISQMTDDFAVDLYKKVH</sequence>
<organism evidence="3 4">
    <name type="scientific">Leadbetterella byssophila (strain DSM 17132 / JCM 16389 / KACC 11308 / NBRC 106382 / 4M15)</name>
    <dbReference type="NCBI Taxonomy" id="649349"/>
    <lineage>
        <taxon>Bacteria</taxon>
        <taxon>Pseudomonadati</taxon>
        <taxon>Bacteroidota</taxon>
        <taxon>Cytophagia</taxon>
        <taxon>Cytophagales</taxon>
        <taxon>Leadbetterellaceae</taxon>
        <taxon>Leadbetterella</taxon>
    </lineage>
</organism>
<evidence type="ECO:0000256" key="1">
    <source>
        <dbReference type="ARBA" id="ARBA00022801"/>
    </source>
</evidence>
<evidence type="ECO:0000313" key="3">
    <source>
        <dbReference type="EMBL" id="ADQ18563.1"/>
    </source>
</evidence>
<dbReference type="InterPro" id="IPR006261">
    <property type="entry name" value="dGTPase"/>
</dbReference>
<dbReference type="CDD" id="cd00077">
    <property type="entry name" value="HDc"/>
    <property type="match status" value="1"/>
</dbReference>
<dbReference type="PANTHER" id="PTHR11373">
    <property type="entry name" value="DEOXYNUCLEOSIDE TRIPHOSPHATE TRIPHOSPHOHYDROLASE"/>
    <property type="match status" value="1"/>
</dbReference>
<reference evidence="3 4" key="2">
    <citation type="journal article" date="2011" name="Stand. Genomic Sci.">
        <title>Complete genome sequence of Leadbetterella byssophila type strain (4M15).</title>
        <authorList>
            <person name="Abt B."/>
            <person name="Teshima H."/>
            <person name="Lucas S."/>
            <person name="Lapidus A."/>
            <person name="Del Rio T.G."/>
            <person name="Nolan M."/>
            <person name="Tice H."/>
            <person name="Cheng J.F."/>
            <person name="Pitluck S."/>
            <person name="Liolios K."/>
            <person name="Pagani I."/>
            <person name="Ivanova N."/>
            <person name="Mavromatis K."/>
            <person name="Pati A."/>
            <person name="Tapia R."/>
            <person name="Han C."/>
            <person name="Goodwin L."/>
            <person name="Chen A."/>
            <person name="Palaniappan K."/>
            <person name="Land M."/>
            <person name="Hauser L."/>
            <person name="Chang Y.J."/>
            <person name="Jeffries C.D."/>
            <person name="Rohde M."/>
            <person name="Goker M."/>
            <person name="Tindall B.J."/>
            <person name="Detter J.C."/>
            <person name="Woyke T."/>
            <person name="Bristow J."/>
            <person name="Eisen J.A."/>
            <person name="Markowitz V."/>
            <person name="Hugenholtz P."/>
            <person name="Klenk H.P."/>
            <person name="Kyrpides N.C."/>
        </authorList>
    </citation>
    <scope>NUCLEOTIDE SEQUENCE [LARGE SCALE GENOMIC DNA]</scope>
    <source>
        <strain evidence="4">DSM 17132 / JCM 16389 / KACC 11308 / NBRC 106382 / 4M15</strain>
    </source>
</reference>
<dbReference type="Gene3D" id="1.10.3210.10">
    <property type="entry name" value="Hypothetical protein af1432"/>
    <property type="match status" value="1"/>
</dbReference>
<keyword evidence="1 3" id="KW-0378">Hydrolase</keyword>
<dbReference type="EC" id="3.1.5.1" evidence="3"/>
<dbReference type="Proteomes" id="UP000007435">
    <property type="component" value="Chromosome"/>
</dbReference>
<evidence type="ECO:0000259" key="2">
    <source>
        <dbReference type="PROSITE" id="PS51831"/>
    </source>
</evidence>
<dbReference type="InterPro" id="IPR027432">
    <property type="entry name" value="dGTP_triphosphohydrolase_C"/>
</dbReference>
<dbReference type="OrthoDB" id="9803619at2"/>
<dbReference type="SUPFAM" id="SSF109604">
    <property type="entry name" value="HD-domain/PDEase-like"/>
    <property type="match status" value="1"/>
</dbReference>
<dbReference type="Pfam" id="PF01966">
    <property type="entry name" value="HD"/>
    <property type="match status" value="1"/>
</dbReference>
<dbReference type="NCBIfam" id="TIGR01353">
    <property type="entry name" value="dGTP_triPase"/>
    <property type="match status" value="1"/>
</dbReference>
<protein>
    <submittedName>
        <fullName evidence="3">Deoxyguanosinetriphosphate triphosphohydrolase</fullName>
        <ecNumber evidence="3">3.1.5.1</ecNumber>
    </submittedName>
</protein>
<gene>
    <name evidence="3" type="ordered locus">Lbys_2901</name>
</gene>